<evidence type="ECO:0000313" key="3">
    <source>
        <dbReference type="Proteomes" id="UP000178349"/>
    </source>
</evidence>
<reference evidence="2 3" key="1">
    <citation type="journal article" date="2016" name="Nat. Commun.">
        <title>Thousands of microbial genomes shed light on interconnected biogeochemical processes in an aquifer system.</title>
        <authorList>
            <person name="Anantharaman K."/>
            <person name="Brown C.T."/>
            <person name="Hug L.A."/>
            <person name="Sharon I."/>
            <person name="Castelle C.J."/>
            <person name="Probst A.J."/>
            <person name="Thomas B.C."/>
            <person name="Singh A."/>
            <person name="Wilkins M.J."/>
            <person name="Karaoz U."/>
            <person name="Brodie E.L."/>
            <person name="Williams K.H."/>
            <person name="Hubbard S.S."/>
            <person name="Banfield J.F."/>
        </authorList>
    </citation>
    <scope>NUCLEOTIDE SEQUENCE [LARGE SCALE GENOMIC DNA]</scope>
</reference>
<feature type="transmembrane region" description="Helical" evidence="1">
    <location>
        <begin position="73"/>
        <end position="96"/>
    </location>
</feature>
<dbReference type="AlphaFoldDB" id="A0A1F6NM42"/>
<name>A0A1F6NM42_9BACT</name>
<feature type="transmembrane region" description="Helical" evidence="1">
    <location>
        <begin position="47"/>
        <end position="67"/>
    </location>
</feature>
<accession>A0A1F6NM42</accession>
<comment type="caution">
    <text evidence="2">The sequence shown here is derived from an EMBL/GenBank/DDBJ whole genome shotgun (WGS) entry which is preliminary data.</text>
</comment>
<proteinExistence type="predicted"/>
<evidence type="ECO:0000256" key="1">
    <source>
        <dbReference type="SAM" id="Phobius"/>
    </source>
</evidence>
<feature type="transmembrane region" description="Helical" evidence="1">
    <location>
        <begin position="6"/>
        <end position="26"/>
    </location>
</feature>
<dbReference type="EMBL" id="MFQW01000051">
    <property type="protein sequence ID" value="OGH84981.1"/>
    <property type="molecule type" value="Genomic_DNA"/>
</dbReference>
<keyword evidence="1" id="KW-1133">Transmembrane helix</keyword>
<evidence type="ECO:0000313" key="2">
    <source>
        <dbReference type="EMBL" id="OGH84981.1"/>
    </source>
</evidence>
<keyword evidence="1" id="KW-0812">Transmembrane</keyword>
<dbReference type="Proteomes" id="UP000178349">
    <property type="component" value="Unassembled WGS sequence"/>
</dbReference>
<organism evidence="2 3">
    <name type="scientific">Candidatus Magasanikbacteria bacterium RIFOXYC12_FULL_33_11</name>
    <dbReference type="NCBI Taxonomy" id="1798701"/>
    <lineage>
        <taxon>Bacteria</taxon>
        <taxon>Candidatus Magasanikiibacteriota</taxon>
    </lineage>
</organism>
<gene>
    <name evidence="2" type="ORF">A2493_01355</name>
</gene>
<sequence length="108" mass="12055">MLEIMRNIVLFVGWPILVAGSVFIFVKGKGVYSMVKGSLIGKISKTLVYTMLVGMYSLGIVSTFFLYCSNLSTAMYVVIPVFIVWAINFFMAIKVLTYATNEAKKMSQ</sequence>
<protein>
    <submittedName>
        <fullName evidence="2">Uncharacterized protein</fullName>
    </submittedName>
</protein>
<keyword evidence="1" id="KW-0472">Membrane</keyword>